<dbReference type="Pfam" id="PF14291">
    <property type="entry name" value="DUF4371"/>
    <property type="match status" value="1"/>
</dbReference>
<dbReference type="GeneID" id="112681174"/>
<dbReference type="SUPFAM" id="SSF53098">
    <property type="entry name" value="Ribonuclease H-like"/>
    <property type="match status" value="1"/>
</dbReference>
<feature type="domain" description="DUF4371" evidence="1">
    <location>
        <begin position="169"/>
        <end position="338"/>
    </location>
</feature>
<dbReference type="AlphaFoldDB" id="A0A8B8F8Q4"/>
<dbReference type="RefSeq" id="XP_025407219.1">
    <property type="nucleotide sequence ID" value="XM_025551434.1"/>
</dbReference>
<evidence type="ECO:0000259" key="1">
    <source>
        <dbReference type="Pfam" id="PF14291"/>
    </source>
</evidence>
<organism evidence="2 3">
    <name type="scientific">Sipha flava</name>
    <name type="common">yellow sugarcane aphid</name>
    <dbReference type="NCBI Taxonomy" id="143950"/>
    <lineage>
        <taxon>Eukaryota</taxon>
        <taxon>Metazoa</taxon>
        <taxon>Ecdysozoa</taxon>
        <taxon>Arthropoda</taxon>
        <taxon>Hexapoda</taxon>
        <taxon>Insecta</taxon>
        <taxon>Pterygota</taxon>
        <taxon>Neoptera</taxon>
        <taxon>Paraneoptera</taxon>
        <taxon>Hemiptera</taxon>
        <taxon>Sternorrhyncha</taxon>
        <taxon>Aphidomorpha</taxon>
        <taxon>Aphidoidea</taxon>
        <taxon>Aphididae</taxon>
        <taxon>Sipha</taxon>
    </lineage>
</organism>
<keyword evidence="2" id="KW-1185">Reference proteome</keyword>
<dbReference type="InterPro" id="IPR012337">
    <property type="entry name" value="RNaseH-like_sf"/>
</dbReference>
<dbReference type="Proteomes" id="UP000694846">
    <property type="component" value="Unplaced"/>
</dbReference>
<dbReference type="OrthoDB" id="6614843at2759"/>
<sequence>MNSLSNSLNATQTVISSSSSSLPSTVSASDTPITQFTPSTTDINQEMLSKIWVPDINYNFPIKISVVGKQQKVLKLKFQYKWLISFPWLAYSEVNSSVFCKYCVAFTKTEAGVNNQKLGAFVLIKYDDWKHALENFKNHSNLEYHKKSLLDADNFLNMLKNPTRAVILCSRQNLALRGHRGSGKIESNESKVMNEGNFREILRYRAQGDIEMKTYLESLGKMKYTSHRSQNNMIDACNKILLDKVVSRVNTAKCFSILADETVDISGVEQVSLCVRYFNSNTLKLTEEFLQFVPTNNMTGKGIANLILENLEQFGINTQYLHGQGYDGAAAMAGKFNGVQAHIKEIHPNALYVHCSAHSLNLAVSKSCSVPAIRDCLGTISQIRDFFIYPKRKSVLIHKIEKSSETPSKKTLKRSCETRWIERYHAVHDFFELFEYVEEALEDISEWNDNDTSEKSYQKFSSKQA</sequence>
<protein>
    <submittedName>
        <fullName evidence="3">Zinc finger MYM-type protein 1-like</fullName>
    </submittedName>
</protein>
<accession>A0A8B8F8Q4</accession>
<gene>
    <name evidence="3" type="primary">LOC112681174</name>
</gene>
<evidence type="ECO:0000313" key="2">
    <source>
        <dbReference type="Proteomes" id="UP000694846"/>
    </source>
</evidence>
<name>A0A8B8F8Q4_9HEMI</name>
<dbReference type="PANTHER" id="PTHR45749">
    <property type="match status" value="1"/>
</dbReference>
<reference evidence="3" key="1">
    <citation type="submission" date="2025-08" db="UniProtKB">
        <authorList>
            <consortium name="RefSeq"/>
        </authorList>
    </citation>
    <scope>IDENTIFICATION</scope>
    <source>
        <tissue evidence="3">Whole body</tissue>
    </source>
</reference>
<proteinExistence type="predicted"/>
<dbReference type="PANTHER" id="PTHR45749:SF21">
    <property type="entry name" value="DUF4371 DOMAIN-CONTAINING PROTEIN"/>
    <property type="match status" value="1"/>
</dbReference>
<dbReference type="InterPro" id="IPR025398">
    <property type="entry name" value="DUF4371"/>
</dbReference>
<evidence type="ECO:0000313" key="3">
    <source>
        <dbReference type="RefSeq" id="XP_025407219.1"/>
    </source>
</evidence>